<name>A0A1W2GHA6_REIFA</name>
<keyword evidence="2" id="KW-1185">Reference proteome</keyword>
<evidence type="ECO:0000313" key="2">
    <source>
        <dbReference type="Proteomes" id="UP000192472"/>
    </source>
</evidence>
<accession>A0A1W2GHA6</accession>
<sequence length="73" mass="9000">MMQMKKWELLDAKSEYLEAHEMVLRKDFHLINAENFDYAWLIWFKRNSVVEDAYVEGLLDDRSHIRYKMLLDF</sequence>
<proteinExistence type="predicted"/>
<protein>
    <submittedName>
        <fullName evidence="1">Uncharacterized protein</fullName>
    </submittedName>
</protein>
<gene>
    <name evidence="1" type="ORF">SAMN04488029_2678</name>
</gene>
<dbReference type="Proteomes" id="UP000192472">
    <property type="component" value="Unassembled WGS sequence"/>
</dbReference>
<dbReference type="EMBL" id="FWYF01000003">
    <property type="protein sequence ID" value="SMD36039.1"/>
    <property type="molecule type" value="Genomic_DNA"/>
</dbReference>
<reference evidence="1 2" key="1">
    <citation type="submission" date="2017-04" db="EMBL/GenBank/DDBJ databases">
        <authorList>
            <person name="Afonso C.L."/>
            <person name="Miller P.J."/>
            <person name="Scott M.A."/>
            <person name="Spackman E."/>
            <person name="Goraichik I."/>
            <person name="Dimitrov K.M."/>
            <person name="Suarez D.L."/>
            <person name="Swayne D.E."/>
        </authorList>
    </citation>
    <scope>NUCLEOTIDE SEQUENCE [LARGE SCALE GENOMIC DNA]</scope>
    <source>
        <strain evidence="1 2">DSM 26133</strain>
    </source>
</reference>
<organism evidence="1 2">
    <name type="scientific">Reichenbachiella faecimaris</name>
    <dbReference type="NCBI Taxonomy" id="692418"/>
    <lineage>
        <taxon>Bacteria</taxon>
        <taxon>Pseudomonadati</taxon>
        <taxon>Bacteroidota</taxon>
        <taxon>Cytophagia</taxon>
        <taxon>Cytophagales</taxon>
        <taxon>Reichenbachiellaceae</taxon>
        <taxon>Reichenbachiella</taxon>
    </lineage>
</organism>
<evidence type="ECO:0000313" key="1">
    <source>
        <dbReference type="EMBL" id="SMD36039.1"/>
    </source>
</evidence>
<dbReference type="AlphaFoldDB" id="A0A1W2GHA6"/>